<comment type="caution">
    <text evidence="2">The sequence shown here is derived from an EMBL/GenBank/DDBJ whole genome shotgun (WGS) entry which is preliminary data.</text>
</comment>
<name>A0A0V1AAX6_9BILA</name>
<evidence type="ECO:0000313" key="2">
    <source>
        <dbReference type="EMBL" id="KRY21564.1"/>
    </source>
</evidence>
<gene>
    <name evidence="2" type="ORF">T12_7233</name>
</gene>
<feature type="signal peptide" evidence="1">
    <location>
        <begin position="1"/>
        <end position="19"/>
    </location>
</feature>
<keyword evidence="3" id="KW-1185">Reference proteome</keyword>
<keyword evidence="1" id="KW-0732">Signal</keyword>
<feature type="chain" id="PRO_5006874502" evidence="1">
    <location>
        <begin position="20"/>
        <end position="61"/>
    </location>
</feature>
<sequence length="61" mass="7089">MRNFCFLGLNELILNLVSSCSFRRGPYQPYIYDDNTDITSESRRASAESSKFVEQLCLLYL</sequence>
<reference evidence="2 3" key="1">
    <citation type="submission" date="2015-01" db="EMBL/GenBank/DDBJ databases">
        <title>Evolution of Trichinella species and genotypes.</title>
        <authorList>
            <person name="Korhonen P.K."/>
            <person name="Edoardo P."/>
            <person name="Giuseppe L.R."/>
            <person name="Gasser R.B."/>
        </authorList>
    </citation>
    <scope>NUCLEOTIDE SEQUENCE [LARGE SCALE GENOMIC DNA]</scope>
    <source>
        <strain evidence="2">ISS2496</strain>
    </source>
</reference>
<proteinExistence type="predicted"/>
<dbReference type="AlphaFoldDB" id="A0A0V1AAX6"/>
<protein>
    <submittedName>
        <fullName evidence="2">Uncharacterized protein</fullName>
    </submittedName>
</protein>
<dbReference type="EMBL" id="JYDQ01000015">
    <property type="protein sequence ID" value="KRY21564.1"/>
    <property type="molecule type" value="Genomic_DNA"/>
</dbReference>
<accession>A0A0V1AAX6</accession>
<organism evidence="2 3">
    <name type="scientific">Trichinella patagoniensis</name>
    <dbReference type="NCBI Taxonomy" id="990121"/>
    <lineage>
        <taxon>Eukaryota</taxon>
        <taxon>Metazoa</taxon>
        <taxon>Ecdysozoa</taxon>
        <taxon>Nematoda</taxon>
        <taxon>Enoplea</taxon>
        <taxon>Dorylaimia</taxon>
        <taxon>Trichinellida</taxon>
        <taxon>Trichinellidae</taxon>
        <taxon>Trichinella</taxon>
    </lineage>
</organism>
<evidence type="ECO:0000313" key="3">
    <source>
        <dbReference type="Proteomes" id="UP000054783"/>
    </source>
</evidence>
<evidence type="ECO:0000256" key="1">
    <source>
        <dbReference type="SAM" id="SignalP"/>
    </source>
</evidence>
<dbReference type="Proteomes" id="UP000054783">
    <property type="component" value="Unassembled WGS sequence"/>
</dbReference>